<dbReference type="PANTHER" id="PTHR46797">
    <property type="entry name" value="HTH-TYPE TRANSCRIPTIONAL REGULATOR"/>
    <property type="match status" value="1"/>
</dbReference>
<dbReference type="InterPro" id="IPR001387">
    <property type="entry name" value="Cro/C1-type_HTH"/>
</dbReference>
<dbReference type="SUPFAM" id="SSF47413">
    <property type="entry name" value="lambda repressor-like DNA-binding domains"/>
    <property type="match status" value="1"/>
</dbReference>
<reference evidence="3 4" key="1">
    <citation type="submission" date="2019-12" db="EMBL/GenBank/DDBJ databases">
        <title>Sporaefaciens musculi gen. nov., sp. nov., a novel bacterium isolated from the caecum of an obese mouse.</title>
        <authorList>
            <person name="Rasmussen T.S."/>
            <person name="Streidl T."/>
            <person name="Hitch T.C.A."/>
            <person name="Wortmann E."/>
            <person name="Deptula P."/>
            <person name="Hansen M."/>
            <person name="Nielsen D.S."/>
            <person name="Clavel T."/>
            <person name="Vogensen F.K."/>
        </authorList>
    </citation>
    <scope>NUCLEOTIDE SEQUENCE [LARGE SCALE GENOMIC DNA]</scope>
    <source>
        <strain evidence="3 4">WCA-9-b2</strain>
    </source>
</reference>
<feature type="domain" description="HTH cro/C1-type" evidence="2">
    <location>
        <begin position="16"/>
        <end position="70"/>
    </location>
</feature>
<dbReference type="PROSITE" id="PS50943">
    <property type="entry name" value="HTH_CROC1"/>
    <property type="match status" value="1"/>
</dbReference>
<accession>A0A7X3MGP6</accession>
<keyword evidence="1" id="KW-0238">DNA-binding</keyword>
<evidence type="ECO:0000256" key="1">
    <source>
        <dbReference type="ARBA" id="ARBA00023125"/>
    </source>
</evidence>
<dbReference type="InterPro" id="IPR050807">
    <property type="entry name" value="TransReg_Diox_bact_type"/>
</dbReference>
<dbReference type="Gene3D" id="1.10.260.40">
    <property type="entry name" value="lambda repressor-like DNA-binding domains"/>
    <property type="match status" value="1"/>
</dbReference>
<dbReference type="GO" id="GO:0003700">
    <property type="term" value="F:DNA-binding transcription factor activity"/>
    <property type="evidence" value="ECO:0007669"/>
    <property type="project" value="TreeGrafter"/>
</dbReference>
<dbReference type="RefSeq" id="WP_159751227.1">
    <property type="nucleotide sequence ID" value="NZ_CASZNZ010000089.1"/>
</dbReference>
<dbReference type="EMBL" id="WUQX01000001">
    <property type="protein sequence ID" value="MXP76054.1"/>
    <property type="molecule type" value="Genomic_DNA"/>
</dbReference>
<dbReference type="Pfam" id="PF01381">
    <property type="entry name" value="HTH_3"/>
    <property type="match status" value="1"/>
</dbReference>
<dbReference type="Proteomes" id="UP000460412">
    <property type="component" value="Unassembled WGS sequence"/>
</dbReference>
<gene>
    <name evidence="3" type="ORF">GN277_11845</name>
</gene>
<keyword evidence="4" id="KW-1185">Reference proteome</keyword>
<dbReference type="SMART" id="SM00530">
    <property type="entry name" value="HTH_XRE"/>
    <property type="match status" value="1"/>
</dbReference>
<organism evidence="3 4">
    <name type="scientific">Sporofaciens musculi</name>
    <dbReference type="NCBI Taxonomy" id="2681861"/>
    <lineage>
        <taxon>Bacteria</taxon>
        <taxon>Bacillati</taxon>
        <taxon>Bacillota</taxon>
        <taxon>Clostridia</taxon>
        <taxon>Lachnospirales</taxon>
        <taxon>Lachnospiraceae</taxon>
        <taxon>Sporofaciens</taxon>
    </lineage>
</organism>
<dbReference type="CDD" id="cd00093">
    <property type="entry name" value="HTH_XRE"/>
    <property type="match status" value="1"/>
</dbReference>
<evidence type="ECO:0000313" key="3">
    <source>
        <dbReference type="EMBL" id="MXP76054.1"/>
    </source>
</evidence>
<dbReference type="GO" id="GO:0003677">
    <property type="term" value="F:DNA binding"/>
    <property type="evidence" value="ECO:0007669"/>
    <property type="project" value="UniProtKB-KW"/>
</dbReference>
<proteinExistence type="predicted"/>
<dbReference type="AlphaFoldDB" id="A0A7X3MGP6"/>
<evidence type="ECO:0000313" key="4">
    <source>
        <dbReference type="Proteomes" id="UP000460412"/>
    </source>
</evidence>
<dbReference type="GO" id="GO:0005829">
    <property type="term" value="C:cytosol"/>
    <property type="evidence" value="ECO:0007669"/>
    <property type="project" value="TreeGrafter"/>
</dbReference>
<evidence type="ECO:0000259" key="2">
    <source>
        <dbReference type="PROSITE" id="PS50943"/>
    </source>
</evidence>
<name>A0A7X3MGP6_9FIRM</name>
<protein>
    <submittedName>
        <fullName evidence="3">Helix-turn-helix domain-containing protein</fullName>
    </submittedName>
</protein>
<comment type="caution">
    <text evidence="3">The sequence shown here is derived from an EMBL/GenBank/DDBJ whole genome shotgun (WGS) entry which is preliminary data.</text>
</comment>
<sequence>MKSIYTDDYINIISVLRAIRINKNITQAEMANLLNVTQSFISKVENRERRLDVVELLSWIDALGVSVSDILPEKYLGGNS</sequence>
<dbReference type="InterPro" id="IPR010982">
    <property type="entry name" value="Lambda_DNA-bd_dom_sf"/>
</dbReference>
<dbReference type="PANTHER" id="PTHR46797:SF2">
    <property type="entry name" value="TRANSCRIPTIONAL REGULATOR"/>
    <property type="match status" value="1"/>
</dbReference>